<protein>
    <submittedName>
        <fullName evidence="2">Uncharacterized protein</fullName>
    </submittedName>
</protein>
<feature type="compositionally biased region" description="Polar residues" evidence="1">
    <location>
        <begin position="34"/>
        <end position="46"/>
    </location>
</feature>
<feature type="region of interest" description="Disordered" evidence="1">
    <location>
        <begin position="21"/>
        <end position="46"/>
    </location>
</feature>
<proteinExistence type="evidence at transcript level"/>
<dbReference type="AlphaFoldDB" id="B6U3E2"/>
<evidence type="ECO:0000256" key="1">
    <source>
        <dbReference type="SAM" id="MobiDB-lite"/>
    </source>
</evidence>
<evidence type="ECO:0000313" key="2">
    <source>
        <dbReference type="EMBL" id="ACG43875.1"/>
    </source>
</evidence>
<dbReference type="HOGENOM" id="CLU_3192088_0_0_1"/>
<name>B6U3E2_MAIZE</name>
<organism evidence="2">
    <name type="scientific">Zea mays</name>
    <name type="common">Maize</name>
    <dbReference type="NCBI Taxonomy" id="4577"/>
    <lineage>
        <taxon>Eukaryota</taxon>
        <taxon>Viridiplantae</taxon>
        <taxon>Streptophyta</taxon>
        <taxon>Embryophyta</taxon>
        <taxon>Tracheophyta</taxon>
        <taxon>Spermatophyta</taxon>
        <taxon>Magnoliopsida</taxon>
        <taxon>Liliopsida</taxon>
        <taxon>Poales</taxon>
        <taxon>Poaceae</taxon>
        <taxon>PACMAD clade</taxon>
        <taxon>Panicoideae</taxon>
        <taxon>Andropogonodae</taxon>
        <taxon>Andropogoneae</taxon>
        <taxon>Tripsacinae</taxon>
        <taxon>Zea</taxon>
    </lineage>
</organism>
<accession>B6U3E2</accession>
<reference evidence="2" key="1">
    <citation type="journal article" date="2009" name="Plant Mol. Biol.">
        <title>Insights into corn genes derived from large-scale cDNA sequencing.</title>
        <authorList>
            <person name="Alexandrov N.N."/>
            <person name="Brover V.V."/>
            <person name="Freidin S."/>
            <person name="Troukhan M.E."/>
            <person name="Tatarinova T.V."/>
            <person name="Zhang H."/>
            <person name="Swaller T.J."/>
            <person name="Lu Y.P."/>
            <person name="Bouck J."/>
            <person name="Flavell R.B."/>
            <person name="Feldmann K.A."/>
        </authorList>
    </citation>
    <scope>NUCLEOTIDE SEQUENCE</scope>
</reference>
<dbReference type="EMBL" id="EU971757">
    <property type="protein sequence ID" value="ACG43875.1"/>
    <property type="molecule type" value="mRNA"/>
</dbReference>
<sequence>MPAPSAVASAVERLQAAAQDAAKSSSRSAGAFSEQAQQALVSRTAG</sequence>